<evidence type="ECO:0000313" key="5">
    <source>
        <dbReference type="EMBL" id="CAH02178.1"/>
    </source>
</evidence>
<dbReference type="InterPro" id="IPR012678">
    <property type="entry name" value="Ribosomal_uL23/eL15/eS24_sf"/>
</dbReference>
<evidence type="ECO:0000256" key="1">
    <source>
        <dbReference type="ARBA" id="ARBA00006700"/>
    </source>
</evidence>
<comment type="similarity">
    <text evidence="1">Belongs to the universal ribosomal protein uL23 family.</text>
</comment>
<dbReference type="Gene3D" id="3.30.70.330">
    <property type="match status" value="1"/>
</dbReference>
<dbReference type="PaxDb" id="284590-Q6CWA4"/>
<dbReference type="HOGENOM" id="CLU_084850_0_0_1"/>
<dbReference type="InterPro" id="IPR012677">
    <property type="entry name" value="Nucleotide-bd_a/b_plait_sf"/>
</dbReference>
<dbReference type="PANTHER" id="PTHR12059:SF5">
    <property type="entry name" value="LARGE RIBOSOMAL SUBUNIT PROTEIN UL23M"/>
    <property type="match status" value="1"/>
</dbReference>
<keyword evidence="2" id="KW-0689">Ribosomal protein</keyword>
<dbReference type="SUPFAM" id="SSF54189">
    <property type="entry name" value="Ribosomal proteins S24e, L23 and L15e"/>
    <property type="match status" value="1"/>
</dbReference>
<dbReference type="GO" id="GO:0032543">
    <property type="term" value="P:mitochondrial translation"/>
    <property type="evidence" value="ECO:0007669"/>
    <property type="project" value="TreeGrafter"/>
</dbReference>
<dbReference type="FunCoup" id="Q6CWA4">
    <property type="interactions" value="280"/>
</dbReference>
<dbReference type="STRING" id="284590.Q6CWA4"/>
<gene>
    <name evidence="5" type="ORF">KLLA0_B05599g</name>
</gene>
<dbReference type="GO" id="GO:0003735">
    <property type="term" value="F:structural constituent of ribosome"/>
    <property type="evidence" value="ECO:0007669"/>
    <property type="project" value="InterPro"/>
</dbReference>
<protein>
    <recommendedName>
        <fullName evidence="4">Large ribosomal subunit protein uL23m</fullName>
    </recommendedName>
</protein>
<reference evidence="5 6" key="1">
    <citation type="journal article" date="2004" name="Nature">
        <title>Genome evolution in yeasts.</title>
        <authorList>
            <consortium name="Genolevures"/>
            <person name="Dujon B."/>
            <person name="Sherman D."/>
            <person name="Fischer G."/>
            <person name="Durrens P."/>
            <person name="Casaregola S."/>
            <person name="Lafontaine I."/>
            <person name="de Montigny J."/>
            <person name="Marck C."/>
            <person name="Neuveglise C."/>
            <person name="Talla E."/>
            <person name="Goffard N."/>
            <person name="Frangeul L."/>
            <person name="Aigle M."/>
            <person name="Anthouard V."/>
            <person name="Babour A."/>
            <person name="Barbe V."/>
            <person name="Barnay S."/>
            <person name="Blanchin S."/>
            <person name="Beckerich J.M."/>
            <person name="Beyne E."/>
            <person name="Bleykasten C."/>
            <person name="Boisrame A."/>
            <person name="Boyer J."/>
            <person name="Cattolico L."/>
            <person name="Confanioleri F."/>
            <person name="de Daruvar A."/>
            <person name="Despons L."/>
            <person name="Fabre E."/>
            <person name="Fairhead C."/>
            <person name="Ferry-Dumazet H."/>
            <person name="Groppi A."/>
            <person name="Hantraye F."/>
            <person name="Hennequin C."/>
            <person name="Jauniaux N."/>
            <person name="Joyet P."/>
            <person name="Kachouri R."/>
            <person name="Kerrest A."/>
            <person name="Koszul R."/>
            <person name="Lemaire M."/>
            <person name="Lesur I."/>
            <person name="Ma L."/>
            <person name="Muller H."/>
            <person name="Nicaud J.M."/>
            <person name="Nikolski M."/>
            <person name="Oztas S."/>
            <person name="Ozier-Kalogeropoulos O."/>
            <person name="Pellenz S."/>
            <person name="Potier S."/>
            <person name="Richard G.F."/>
            <person name="Straub M.L."/>
            <person name="Suleau A."/>
            <person name="Swennene D."/>
            <person name="Tekaia F."/>
            <person name="Wesolowski-Louvel M."/>
            <person name="Westhof E."/>
            <person name="Wirth B."/>
            <person name="Zeniou-Meyer M."/>
            <person name="Zivanovic I."/>
            <person name="Bolotin-Fukuhara M."/>
            <person name="Thierry A."/>
            <person name="Bouchier C."/>
            <person name="Caudron B."/>
            <person name="Scarpelli C."/>
            <person name="Gaillardin C."/>
            <person name="Weissenbach J."/>
            <person name="Wincker P."/>
            <person name="Souciet J.L."/>
        </authorList>
    </citation>
    <scope>NUCLEOTIDE SEQUENCE [LARGE SCALE GENOMIC DNA]</scope>
    <source>
        <strain evidence="6">ATCC 8585 / CBS 2359 / DSM 70799 / NBRC 1267 / NRRL Y-1140 / WM37</strain>
    </source>
</reference>
<accession>Q6CWA4</accession>
<dbReference type="GO" id="GO:0005762">
    <property type="term" value="C:mitochondrial large ribosomal subunit"/>
    <property type="evidence" value="ECO:0007669"/>
    <property type="project" value="TreeGrafter"/>
</dbReference>
<dbReference type="Pfam" id="PF00276">
    <property type="entry name" value="Ribosomal_L23"/>
    <property type="match status" value="1"/>
</dbReference>
<dbReference type="eggNOG" id="KOG4089">
    <property type="taxonomic scope" value="Eukaryota"/>
</dbReference>
<evidence type="ECO:0000256" key="2">
    <source>
        <dbReference type="ARBA" id="ARBA00022980"/>
    </source>
</evidence>
<keyword evidence="3" id="KW-0687">Ribonucleoprotein</keyword>
<evidence type="ECO:0000256" key="3">
    <source>
        <dbReference type="ARBA" id="ARBA00023274"/>
    </source>
</evidence>
<dbReference type="KEGG" id="kla:KLLA0_B05599g"/>
<dbReference type="Proteomes" id="UP000000598">
    <property type="component" value="Chromosome B"/>
</dbReference>
<dbReference type="EMBL" id="CR382122">
    <property type="protein sequence ID" value="CAH02178.1"/>
    <property type="molecule type" value="Genomic_DNA"/>
</dbReference>
<name>Q6CWA4_KLULA</name>
<organism evidence="5 6">
    <name type="scientific">Kluyveromyces lactis (strain ATCC 8585 / CBS 2359 / DSM 70799 / NBRC 1267 / NRRL Y-1140 / WM37)</name>
    <name type="common">Yeast</name>
    <name type="synonym">Candida sphaerica</name>
    <dbReference type="NCBI Taxonomy" id="284590"/>
    <lineage>
        <taxon>Eukaryota</taxon>
        <taxon>Fungi</taxon>
        <taxon>Dikarya</taxon>
        <taxon>Ascomycota</taxon>
        <taxon>Saccharomycotina</taxon>
        <taxon>Saccharomycetes</taxon>
        <taxon>Saccharomycetales</taxon>
        <taxon>Saccharomycetaceae</taxon>
        <taxon>Kluyveromyces</taxon>
    </lineage>
</organism>
<evidence type="ECO:0000313" key="6">
    <source>
        <dbReference type="Proteomes" id="UP000000598"/>
    </source>
</evidence>
<dbReference type="InterPro" id="IPR013025">
    <property type="entry name" value="Ribosomal_uL23-like"/>
</dbReference>
<dbReference type="InParanoid" id="Q6CWA4"/>
<dbReference type="AlphaFoldDB" id="Q6CWA4"/>
<proteinExistence type="inferred from homology"/>
<dbReference type="PANTHER" id="PTHR12059">
    <property type="entry name" value="RIBOSOMAL PROTEIN L23-RELATED"/>
    <property type="match status" value="1"/>
</dbReference>
<sequence>MPRFFPSLKQGLRNLATAVETESTVAVKASQFKRPRQSVQSRILEYTREAIKTEKPHFKVGGAELYFPKARVILLRPNAKHTPYQAKFIVPKSFNKLDLRDYLFHLYGLRALNVTTQLLHARYTRATPVSPRYRGPQIKKMTIDMAEPFIWPAEPEDKSAWNTEFQKELEKYRNDRMRLGSDANKPSKAFDGVLGPYQETAKPFIPRFLKRRLVNKKAREAKKEQYLEQIKKVSEVLAKST</sequence>
<dbReference type="FunFam" id="3.30.70.330:FF:000614">
    <property type="entry name" value="Mrp20p"/>
    <property type="match status" value="1"/>
</dbReference>
<evidence type="ECO:0000256" key="4">
    <source>
        <dbReference type="ARBA" id="ARBA00039977"/>
    </source>
</evidence>
<dbReference type="OMA" id="YLFHVYG"/>
<keyword evidence="6" id="KW-1185">Reference proteome</keyword>